<feature type="signal peptide" evidence="3">
    <location>
        <begin position="1"/>
        <end position="30"/>
    </location>
</feature>
<dbReference type="AlphaFoldDB" id="A0A2N7UR40"/>
<feature type="chain" id="PRO_5014620726" description="DUF3450 domain-containing protein" evidence="3">
    <location>
        <begin position="31"/>
        <end position="276"/>
    </location>
</feature>
<dbReference type="Pfam" id="PF11932">
    <property type="entry name" value="DUF3450"/>
    <property type="match status" value="1"/>
</dbReference>
<dbReference type="EMBL" id="PNRG01000001">
    <property type="protein sequence ID" value="PMR82889.1"/>
    <property type="molecule type" value="Genomic_DNA"/>
</dbReference>
<evidence type="ECO:0000313" key="4">
    <source>
        <dbReference type="EMBL" id="PMR82889.1"/>
    </source>
</evidence>
<gene>
    <name evidence="4" type="ORF">C1H70_01010</name>
</gene>
<evidence type="ECO:0000256" key="3">
    <source>
        <dbReference type="SAM" id="SignalP"/>
    </source>
</evidence>
<accession>A0A2N7UR40</accession>
<evidence type="ECO:0000256" key="1">
    <source>
        <dbReference type="SAM" id="Coils"/>
    </source>
</evidence>
<keyword evidence="1" id="KW-0175">Coiled coil</keyword>
<feature type="coiled-coil region" evidence="1">
    <location>
        <begin position="30"/>
        <end position="78"/>
    </location>
</feature>
<comment type="caution">
    <text evidence="4">The sequence shown here is derived from an EMBL/GenBank/DDBJ whole genome shotgun (WGS) entry which is preliminary data.</text>
</comment>
<keyword evidence="3" id="KW-0732">Signal</keyword>
<evidence type="ECO:0000313" key="5">
    <source>
        <dbReference type="Proteomes" id="UP000235547"/>
    </source>
</evidence>
<feature type="compositionally biased region" description="Basic and acidic residues" evidence="2">
    <location>
        <begin position="255"/>
        <end position="265"/>
    </location>
</feature>
<proteinExistence type="predicted"/>
<name>A0A2N7UR40_9GAMM</name>
<dbReference type="InterPro" id="IPR016866">
    <property type="entry name" value="UCP028069"/>
</dbReference>
<evidence type="ECO:0008006" key="6">
    <source>
        <dbReference type="Google" id="ProtNLM"/>
    </source>
</evidence>
<sequence length="276" mass="31217">MSRSPSVDIRPRNLLCVAALWLVVAPQAFADSLLNEATDAQRAQAALQARIDQADAETRDMLAELRQLEAETQRLDARGDALAPRLEREGEKLARREVALDTLADTREALPRLERALVARLDAWVKQDVPFLREERLARAESLDASLEDLDMSSADRLDRILSAWRTELDYGREFDAWRGYLGEGDERREVDFLRLGRVGFYYLTPDARQGGVWRAEDQGWVALDDSARDEVRHGLSIAREQRAPELLTLPVSRQLERSASRQGDEMSASDTETNS</sequence>
<feature type="region of interest" description="Disordered" evidence="2">
    <location>
        <begin position="250"/>
        <end position="276"/>
    </location>
</feature>
<dbReference type="OrthoDB" id="5880116at2"/>
<evidence type="ECO:0000256" key="2">
    <source>
        <dbReference type="SAM" id="MobiDB-lite"/>
    </source>
</evidence>
<organism evidence="4 5">
    <name type="scientific">Halomonas urumqiensis</name>
    <dbReference type="NCBI Taxonomy" id="1684789"/>
    <lineage>
        <taxon>Bacteria</taxon>
        <taxon>Pseudomonadati</taxon>
        <taxon>Pseudomonadota</taxon>
        <taxon>Gammaproteobacteria</taxon>
        <taxon>Oceanospirillales</taxon>
        <taxon>Halomonadaceae</taxon>
        <taxon>Halomonas</taxon>
    </lineage>
</organism>
<dbReference type="Proteomes" id="UP000235547">
    <property type="component" value="Unassembled WGS sequence"/>
</dbReference>
<reference evidence="4 5" key="1">
    <citation type="submission" date="2018-01" db="EMBL/GenBank/DDBJ databases">
        <title>Halomonas endophytica sp. nov., isolated from storage liquid in the stems of Populus euphratica.</title>
        <authorList>
            <person name="Chen C."/>
        </authorList>
    </citation>
    <scope>NUCLEOTIDE SEQUENCE [LARGE SCALE GENOMIC DNA]</scope>
    <source>
        <strain evidence="4 5">BZ-SZ-XJ27</strain>
    </source>
</reference>
<keyword evidence="5" id="KW-1185">Reference proteome</keyword>
<protein>
    <recommendedName>
        <fullName evidence="6">DUF3450 domain-containing protein</fullName>
    </recommendedName>
</protein>